<organism evidence="1 2">
    <name type="scientific">Dictyostelium purpureum</name>
    <name type="common">Slime mold</name>
    <dbReference type="NCBI Taxonomy" id="5786"/>
    <lineage>
        <taxon>Eukaryota</taxon>
        <taxon>Amoebozoa</taxon>
        <taxon>Evosea</taxon>
        <taxon>Eumycetozoa</taxon>
        <taxon>Dictyostelia</taxon>
        <taxon>Dictyosteliales</taxon>
        <taxon>Dictyosteliaceae</taxon>
        <taxon>Dictyostelium</taxon>
    </lineage>
</organism>
<dbReference type="VEuPathDB" id="AmoebaDB:DICPUDRAFT_151413"/>
<proteinExistence type="predicted"/>
<gene>
    <name evidence="1" type="ORF">DICPUDRAFT_151413</name>
</gene>
<dbReference type="eggNOG" id="ENOG502RI5V">
    <property type="taxonomic scope" value="Eukaryota"/>
</dbReference>
<evidence type="ECO:0000313" key="2">
    <source>
        <dbReference type="Proteomes" id="UP000001064"/>
    </source>
</evidence>
<keyword evidence="2" id="KW-1185">Reference proteome</keyword>
<accession>F0ZIS0</accession>
<reference evidence="2" key="1">
    <citation type="journal article" date="2011" name="Genome Biol.">
        <title>Comparative genomics of the social amoebae Dictyostelium discoideum and Dictyostelium purpureum.</title>
        <authorList>
            <consortium name="US DOE Joint Genome Institute (JGI-PGF)"/>
            <person name="Sucgang R."/>
            <person name="Kuo A."/>
            <person name="Tian X."/>
            <person name="Salerno W."/>
            <person name="Parikh A."/>
            <person name="Feasley C.L."/>
            <person name="Dalin E."/>
            <person name="Tu H."/>
            <person name="Huang E."/>
            <person name="Barry K."/>
            <person name="Lindquist E."/>
            <person name="Shapiro H."/>
            <person name="Bruce D."/>
            <person name="Schmutz J."/>
            <person name="Salamov A."/>
            <person name="Fey P."/>
            <person name="Gaudet P."/>
            <person name="Anjard C."/>
            <person name="Babu M.M."/>
            <person name="Basu S."/>
            <person name="Bushmanova Y."/>
            <person name="van der Wel H."/>
            <person name="Katoh-Kurasawa M."/>
            <person name="Dinh C."/>
            <person name="Coutinho P.M."/>
            <person name="Saito T."/>
            <person name="Elias M."/>
            <person name="Schaap P."/>
            <person name="Kay R.R."/>
            <person name="Henrissat B."/>
            <person name="Eichinger L."/>
            <person name="Rivero F."/>
            <person name="Putnam N.H."/>
            <person name="West C.M."/>
            <person name="Loomis W.F."/>
            <person name="Chisholm R.L."/>
            <person name="Shaulsky G."/>
            <person name="Strassmann J.E."/>
            <person name="Queller D.C."/>
            <person name="Kuspa A."/>
            <person name="Grigoriev I.V."/>
        </authorList>
    </citation>
    <scope>NUCLEOTIDE SEQUENCE [LARGE SCALE GENOMIC DNA]</scope>
    <source>
        <strain evidence="2">QSDP1</strain>
    </source>
</reference>
<dbReference type="AlphaFoldDB" id="F0ZIS0"/>
<sequence>MSINNINLDGLLKLDENNNLLKSNKYTHHYSQNHIVDFLSDENKSLLKHIVKKNENNIVGISYGNGMPFSSGLLLNDRYVLTFSNVAGDESFDELNVRLNYQKEIALRPFSNNLTELMDFGQAIPIDGIVETNSEIGFSILKLKYNTPSFNRVNVSNKKHKQSKLKLLFNFENNGPKKVALINHEEHIKLSNGVYFDDAGHFIGLLNDHFEFISADDIKENSKFFEMILDNHELDSIKTEKRLRHHPLHKSKRPRYPGPNLPNPHNPPLARHHIIPYGSMDALWQLSLEYPKIKELFYFINKEPTHQYVVWSYWNIFAGPNPSLRFHKDELEKIFGEGTLGYDPEDSVEPLKPDSFNQTQWNIMHKLNDLLESTYLHRSKLLSTSSLYRKNNQQKLLYETNLVEYKEKLEQIFNLLNQNRMFLSEIGALHDYNIDDWAKYEKKYYLLSPRSYRDY</sequence>
<dbReference type="Proteomes" id="UP000001064">
    <property type="component" value="Unassembled WGS sequence"/>
</dbReference>
<dbReference type="RefSeq" id="XP_003287305.1">
    <property type="nucleotide sequence ID" value="XM_003287257.1"/>
</dbReference>
<dbReference type="EMBL" id="GL871035">
    <property type="protein sequence ID" value="EGC36172.1"/>
    <property type="molecule type" value="Genomic_DNA"/>
</dbReference>
<dbReference type="KEGG" id="dpp:DICPUDRAFT_151413"/>
<protein>
    <submittedName>
        <fullName evidence="1">Uncharacterized protein</fullName>
    </submittedName>
</protein>
<dbReference type="InParanoid" id="F0ZIS0"/>
<dbReference type="GeneID" id="10501188"/>
<name>F0ZIS0_DICPU</name>
<dbReference type="OMA" id="CILELEH"/>
<dbReference type="FunCoup" id="F0ZIS0">
    <property type="interactions" value="937"/>
</dbReference>
<evidence type="ECO:0000313" key="1">
    <source>
        <dbReference type="EMBL" id="EGC36172.1"/>
    </source>
</evidence>